<gene>
    <name evidence="6" type="primary">bamD</name>
    <name evidence="6" type="ORF">ENT73_02670</name>
</gene>
<evidence type="ECO:0000259" key="5">
    <source>
        <dbReference type="Pfam" id="PF13525"/>
    </source>
</evidence>
<dbReference type="InterPro" id="IPR017689">
    <property type="entry name" value="BamD"/>
</dbReference>
<keyword evidence="1 4" id="KW-0732">Signal</keyword>
<organism evidence="6">
    <name type="scientific">Caldimicrobium thiodismutans</name>
    <dbReference type="NCBI Taxonomy" id="1653476"/>
    <lineage>
        <taxon>Bacteria</taxon>
        <taxon>Pseudomonadati</taxon>
        <taxon>Thermodesulfobacteriota</taxon>
        <taxon>Thermodesulfobacteria</taxon>
        <taxon>Thermodesulfobacteriales</taxon>
        <taxon>Thermodesulfobacteriaceae</taxon>
        <taxon>Caldimicrobium</taxon>
    </lineage>
</organism>
<dbReference type="SUPFAM" id="SSF48452">
    <property type="entry name" value="TPR-like"/>
    <property type="match status" value="1"/>
</dbReference>
<evidence type="ECO:0000256" key="1">
    <source>
        <dbReference type="ARBA" id="ARBA00022729"/>
    </source>
</evidence>
<evidence type="ECO:0000256" key="4">
    <source>
        <dbReference type="SAM" id="SignalP"/>
    </source>
</evidence>
<sequence length="256" mass="30413">MPKNTLKSFPMSKPKVLICLLLSLFLVACAKVPDPLKIWQAREVKIKEESPLYELVQRAERYFQRGQYDLAYQYFEEIKNKYPGTPEAVFAELRLADTKFWAGEYLEAITLYEEFEKFYPNNEAIPYVIFQIGTCYYKLRQSVDRDPSFAKKAIETYQRLLQNFPQSPYTYEAEKRIKELRELLASHELYVATFYYKIKYYRGAYKRLLYLLENYGDTHAAEQARALLDRYYRQALKETEELNRGAKEDFFGGKVP</sequence>
<evidence type="ECO:0000313" key="6">
    <source>
        <dbReference type="EMBL" id="HGV54981.1"/>
    </source>
</evidence>
<dbReference type="AlphaFoldDB" id="A0A832GNJ1"/>
<dbReference type="InterPro" id="IPR039565">
    <property type="entry name" value="BamD-like"/>
</dbReference>
<name>A0A832GNJ1_9BACT</name>
<keyword evidence="2" id="KW-0472">Membrane</keyword>
<protein>
    <submittedName>
        <fullName evidence="6">Outer membrane protein assembly factor BamD</fullName>
    </submittedName>
</protein>
<feature type="domain" description="Outer membrane lipoprotein BamD-like" evidence="5">
    <location>
        <begin position="54"/>
        <end position="235"/>
    </location>
</feature>
<accession>A0A832GNJ1</accession>
<dbReference type="Gene3D" id="1.25.40.10">
    <property type="entry name" value="Tetratricopeptide repeat domain"/>
    <property type="match status" value="1"/>
</dbReference>
<dbReference type="NCBIfam" id="TIGR03302">
    <property type="entry name" value="OM_YfiO"/>
    <property type="match status" value="1"/>
</dbReference>
<dbReference type="PANTHER" id="PTHR37423">
    <property type="entry name" value="SOLUBLE LYTIC MUREIN TRANSGLYCOSYLASE-RELATED"/>
    <property type="match status" value="1"/>
</dbReference>
<evidence type="ECO:0000256" key="3">
    <source>
        <dbReference type="ARBA" id="ARBA00023237"/>
    </source>
</evidence>
<dbReference type="InterPro" id="IPR011990">
    <property type="entry name" value="TPR-like_helical_dom_sf"/>
</dbReference>
<comment type="caution">
    <text evidence="6">The sequence shown here is derived from an EMBL/GenBank/DDBJ whole genome shotgun (WGS) entry which is preliminary data.</text>
</comment>
<feature type="chain" id="PRO_5032405832" evidence="4">
    <location>
        <begin position="31"/>
        <end position="256"/>
    </location>
</feature>
<dbReference type="PROSITE" id="PS51257">
    <property type="entry name" value="PROKAR_LIPOPROTEIN"/>
    <property type="match status" value="1"/>
</dbReference>
<reference evidence="6" key="1">
    <citation type="journal article" date="2020" name="mSystems">
        <title>Genome- and Community-Level Interaction Insights into Carbon Utilization and Element Cycling Functions of Hydrothermarchaeota in Hydrothermal Sediment.</title>
        <authorList>
            <person name="Zhou Z."/>
            <person name="Liu Y."/>
            <person name="Xu W."/>
            <person name="Pan J."/>
            <person name="Luo Z.H."/>
            <person name="Li M."/>
        </authorList>
    </citation>
    <scope>NUCLEOTIDE SEQUENCE [LARGE SCALE GENOMIC DNA]</scope>
    <source>
        <strain evidence="6">SpSt-605</strain>
    </source>
</reference>
<dbReference type="PANTHER" id="PTHR37423:SF2">
    <property type="entry name" value="MEMBRANE-BOUND LYTIC MUREIN TRANSGLYCOSYLASE C"/>
    <property type="match status" value="1"/>
</dbReference>
<evidence type="ECO:0000256" key="2">
    <source>
        <dbReference type="ARBA" id="ARBA00023136"/>
    </source>
</evidence>
<dbReference type="Pfam" id="PF13525">
    <property type="entry name" value="YfiO"/>
    <property type="match status" value="1"/>
</dbReference>
<keyword evidence="3" id="KW-0998">Cell outer membrane</keyword>
<feature type="signal peptide" evidence="4">
    <location>
        <begin position="1"/>
        <end position="30"/>
    </location>
</feature>
<proteinExistence type="inferred from homology"/>
<dbReference type="HAMAP" id="MF_00922">
    <property type="entry name" value="OM_assembly_BamD"/>
    <property type="match status" value="1"/>
</dbReference>
<dbReference type="EMBL" id="DSZU01000044">
    <property type="protein sequence ID" value="HGV54981.1"/>
    <property type="molecule type" value="Genomic_DNA"/>
</dbReference>